<feature type="non-terminal residue" evidence="1">
    <location>
        <position position="62"/>
    </location>
</feature>
<dbReference type="Proteomes" id="UP001152795">
    <property type="component" value="Unassembled WGS sequence"/>
</dbReference>
<keyword evidence="2" id="KW-1185">Reference proteome</keyword>
<evidence type="ECO:0000313" key="1">
    <source>
        <dbReference type="EMBL" id="CAB4014092.1"/>
    </source>
</evidence>
<evidence type="ECO:0000313" key="2">
    <source>
        <dbReference type="Proteomes" id="UP001152795"/>
    </source>
</evidence>
<protein>
    <submittedName>
        <fullName evidence="1">Uncharacterized protein</fullName>
    </submittedName>
</protein>
<sequence>SRSEAQHVNITLTLQHCFSTLLHRNLRFDFPPEKLRRFKRLRLRLSQFHIETAIGELENTYS</sequence>
<comment type="caution">
    <text evidence="1">The sequence shown here is derived from an EMBL/GenBank/DDBJ whole genome shotgun (WGS) entry which is preliminary data.</text>
</comment>
<accession>A0A7D9ENG1</accession>
<dbReference type="EMBL" id="CACRXK020008148">
    <property type="protein sequence ID" value="CAB4014092.1"/>
    <property type="molecule type" value="Genomic_DNA"/>
</dbReference>
<gene>
    <name evidence="1" type="ORF">PACLA_8A068371</name>
</gene>
<reference evidence="1" key="1">
    <citation type="submission" date="2020-04" db="EMBL/GenBank/DDBJ databases">
        <authorList>
            <person name="Alioto T."/>
            <person name="Alioto T."/>
            <person name="Gomez Garrido J."/>
        </authorList>
    </citation>
    <scope>NUCLEOTIDE SEQUENCE</scope>
    <source>
        <strain evidence="1">A484AB</strain>
    </source>
</reference>
<proteinExistence type="predicted"/>
<dbReference type="AlphaFoldDB" id="A0A7D9ENG1"/>
<name>A0A7D9ENG1_PARCT</name>
<organism evidence="1 2">
    <name type="scientific">Paramuricea clavata</name>
    <name type="common">Red gorgonian</name>
    <name type="synonym">Violescent sea-whip</name>
    <dbReference type="NCBI Taxonomy" id="317549"/>
    <lineage>
        <taxon>Eukaryota</taxon>
        <taxon>Metazoa</taxon>
        <taxon>Cnidaria</taxon>
        <taxon>Anthozoa</taxon>
        <taxon>Octocorallia</taxon>
        <taxon>Malacalcyonacea</taxon>
        <taxon>Plexauridae</taxon>
        <taxon>Paramuricea</taxon>
    </lineage>
</organism>